<dbReference type="SUPFAM" id="SSF46565">
    <property type="entry name" value="Chaperone J-domain"/>
    <property type="match status" value="1"/>
</dbReference>
<dbReference type="Gene3D" id="2.60.260.20">
    <property type="entry name" value="Urease metallochaperone UreE, N-terminal domain"/>
    <property type="match status" value="2"/>
</dbReference>
<name>D7FUR3_ECTSI</name>
<organism evidence="7 8">
    <name type="scientific">Ectocarpus siliculosus</name>
    <name type="common">Brown alga</name>
    <name type="synonym">Conferva siliculosa</name>
    <dbReference type="NCBI Taxonomy" id="2880"/>
    <lineage>
        <taxon>Eukaryota</taxon>
        <taxon>Sar</taxon>
        <taxon>Stramenopiles</taxon>
        <taxon>Ochrophyta</taxon>
        <taxon>PX clade</taxon>
        <taxon>Phaeophyceae</taxon>
        <taxon>Ectocarpales</taxon>
        <taxon>Ectocarpaceae</taxon>
        <taxon>Ectocarpus</taxon>
    </lineage>
</organism>
<dbReference type="GO" id="GO:0008270">
    <property type="term" value="F:zinc ion binding"/>
    <property type="evidence" value="ECO:0007669"/>
    <property type="project" value="UniProtKB-KW"/>
</dbReference>
<dbReference type="SUPFAM" id="SSF49493">
    <property type="entry name" value="HSP40/DnaJ peptide-binding domain"/>
    <property type="match status" value="2"/>
</dbReference>
<dbReference type="PROSITE" id="PS00636">
    <property type="entry name" value="DNAJ_1"/>
    <property type="match status" value="1"/>
</dbReference>
<dbReference type="InterPro" id="IPR018253">
    <property type="entry name" value="DnaJ_domain_CS"/>
</dbReference>
<evidence type="ECO:0000256" key="4">
    <source>
        <dbReference type="ARBA" id="ARBA00022833"/>
    </source>
</evidence>
<keyword evidence="1" id="KW-0479">Metal-binding</keyword>
<dbReference type="Gene3D" id="1.10.287.110">
    <property type="entry name" value="DnaJ domain"/>
    <property type="match status" value="1"/>
</dbReference>
<accession>D7FUR3</accession>
<dbReference type="InterPro" id="IPR044713">
    <property type="entry name" value="DNJA1/2-like"/>
</dbReference>
<dbReference type="PROSITE" id="PS50076">
    <property type="entry name" value="DNAJ_2"/>
    <property type="match status" value="1"/>
</dbReference>
<evidence type="ECO:0000256" key="1">
    <source>
        <dbReference type="ARBA" id="ARBA00022723"/>
    </source>
</evidence>
<keyword evidence="8" id="KW-1185">Reference proteome</keyword>
<feature type="domain" description="J" evidence="6">
    <location>
        <begin position="13"/>
        <end position="74"/>
    </location>
</feature>
<dbReference type="PRINTS" id="PR00625">
    <property type="entry name" value="JDOMAIN"/>
</dbReference>
<evidence type="ECO:0000313" key="8">
    <source>
        <dbReference type="Proteomes" id="UP000002630"/>
    </source>
</evidence>
<keyword evidence="2" id="KW-0677">Repeat</keyword>
<dbReference type="STRING" id="2880.D7FUR3"/>
<dbReference type="InterPro" id="IPR001623">
    <property type="entry name" value="DnaJ_domain"/>
</dbReference>
<keyword evidence="3" id="KW-0863">Zinc-finger</keyword>
<dbReference type="InterPro" id="IPR008971">
    <property type="entry name" value="HSP40/DnaJ_pept-bd"/>
</dbReference>
<dbReference type="Pfam" id="PF00226">
    <property type="entry name" value="DnaJ"/>
    <property type="match status" value="1"/>
</dbReference>
<dbReference type="CDD" id="cd06257">
    <property type="entry name" value="DnaJ"/>
    <property type="match status" value="1"/>
</dbReference>
<dbReference type="OrthoDB" id="550424at2759"/>
<dbReference type="InterPro" id="IPR002939">
    <property type="entry name" value="DnaJ_C"/>
</dbReference>
<sequence>MPSGFNTRVDNEGYYKILEVGKTVDAGSITKAYRKLAKKKHPDKGGDPEEFKALAEAYEVLSDPEKRRLYDQVGKEGLQAGGGGAGMDQSRQQADLFRSFFGRFSQPQPVRMRDVVYEMEVTLEELCNGGEKKVRIWSEVPLEGGRTERVARDIEIGLTAGMTTGTRIVMEGGVDPIEEGIQPGDLVFVLRETRHRTFRRLTGESPHLTADITVTLAEALTGFVRPISLVDGRTVFFKSKEGEVISPGAVRKLPGCGMPVGERQKGDLYLRFVVEFPSEEASAAWSEEERKSLQDLLPPKPKFPKEKPNNPAVEILPAEPSVASRFKAGLYDKPPRGTSRGAGQGGPWGSGSAGGGMGNPFGFFGL</sequence>
<dbReference type="GO" id="GO:0030544">
    <property type="term" value="F:Hsp70 protein binding"/>
    <property type="evidence" value="ECO:0007669"/>
    <property type="project" value="InterPro"/>
</dbReference>
<reference evidence="7 8" key="1">
    <citation type="journal article" date="2010" name="Nature">
        <title>The Ectocarpus genome and the independent evolution of multicellularity in brown algae.</title>
        <authorList>
            <person name="Cock J.M."/>
            <person name="Sterck L."/>
            <person name="Rouze P."/>
            <person name="Scornet D."/>
            <person name="Allen A.E."/>
            <person name="Amoutzias G."/>
            <person name="Anthouard V."/>
            <person name="Artiguenave F."/>
            <person name="Aury J.M."/>
            <person name="Badger J.H."/>
            <person name="Beszteri B."/>
            <person name="Billiau K."/>
            <person name="Bonnet E."/>
            <person name="Bothwell J.H."/>
            <person name="Bowler C."/>
            <person name="Boyen C."/>
            <person name="Brownlee C."/>
            <person name="Carrano C.J."/>
            <person name="Charrier B."/>
            <person name="Cho G.Y."/>
            <person name="Coelho S.M."/>
            <person name="Collen J."/>
            <person name="Corre E."/>
            <person name="Da Silva C."/>
            <person name="Delage L."/>
            <person name="Delaroque N."/>
            <person name="Dittami S.M."/>
            <person name="Doulbeau S."/>
            <person name="Elias M."/>
            <person name="Farnham G."/>
            <person name="Gachon C.M."/>
            <person name="Gschloessl B."/>
            <person name="Heesch S."/>
            <person name="Jabbari K."/>
            <person name="Jubin C."/>
            <person name="Kawai H."/>
            <person name="Kimura K."/>
            <person name="Kloareg B."/>
            <person name="Kupper F.C."/>
            <person name="Lang D."/>
            <person name="Le Bail A."/>
            <person name="Leblanc C."/>
            <person name="Lerouge P."/>
            <person name="Lohr M."/>
            <person name="Lopez P.J."/>
            <person name="Martens C."/>
            <person name="Maumus F."/>
            <person name="Michel G."/>
            <person name="Miranda-Saavedra D."/>
            <person name="Morales J."/>
            <person name="Moreau H."/>
            <person name="Motomura T."/>
            <person name="Nagasato C."/>
            <person name="Napoli C.A."/>
            <person name="Nelson D.R."/>
            <person name="Nyvall-Collen P."/>
            <person name="Peters A.F."/>
            <person name="Pommier C."/>
            <person name="Potin P."/>
            <person name="Poulain J."/>
            <person name="Quesneville H."/>
            <person name="Read B."/>
            <person name="Rensing S.A."/>
            <person name="Ritter A."/>
            <person name="Rousvoal S."/>
            <person name="Samanta M."/>
            <person name="Samson G."/>
            <person name="Schroeder D.C."/>
            <person name="Segurens B."/>
            <person name="Strittmatter M."/>
            <person name="Tonon T."/>
            <person name="Tregear J.W."/>
            <person name="Valentin K."/>
            <person name="von Dassow P."/>
            <person name="Yamagishi T."/>
            <person name="Van de Peer Y."/>
            <person name="Wincker P."/>
        </authorList>
    </citation>
    <scope>NUCLEOTIDE SEQUENCE [LARGE SCALE GENOMIC DNA]</scope>
    <source>
        <strain evidence="8">Ec32 / CCAP1310/4</strain>
    </source>
</reference>
<keyword evidence="4" id="KW-0862">Zinc</keyword>
<dbReference type="CDD" id="cd10747">
    <property type="entry name" value="DnaJ_C"/>
    <property type="match status" value="1"/>
</dbReference>
<proteinExistence type="predicted"/>
<evidence type="ECO:0000313" key="7">
    <source>
        <dbReference type="EMBL" id="CBJ31719.1"/>
    </source>
</evidence>
<dbReference type="FunFam" id="2.60.260.20:FF:000003">
    <property type="entry name" value="DnaJ subfamily A member 2"/>
    <property type="match status" value="1"/>
</dbReference>
<dbReference type="SMART" id="SM00271">
    <property type="entry name" value="DnaJ"/>
    <property type="match status" value="1"/>
</dbReference>
<dbReference type="Proteomes" id="UP000002630">
    <property type="component" value="Unassembled WGS sequence"/>
</dbReference>
<dbReference type="GO" id="GO:0051082">
    <property type="term" value="F:unfolded protein binding"/>
    <property type="evidence" value="ECO:0007669"/>
    <property type="project" value="InterPro"/>
</dbReference>
<gene>
    <name evidence="7" type="primary">Hsp</name>
    <name evidence="7" type="ORF">Esi_0278_0014</name>
</gene>
<evidence type="ECO:0000256" key="3">
    <source>
        <dbReference type="ARBA" id="ARBA00022771"/>
    </source>
</evidence>
<dbReference type="EMBL" id="FN649760">
    <property type="protein sequence ID" value="CBJ31719.1"/>
    <property type="molecule type" value="Genomic_DNA"/>
</dbReference>
<protein>
    <submittedName>
        <fullName evidence="7">Heat shock protein 40</fullName>
    </submittedName>
</protein>
<evidence type="ECO:0000256" key="2">
    <source>
        <dbReference type="ARBA" id="ARBA00022737"/>
    </source>
</evidence>
<dbReference type="InterPro" id="IPR036869">
    <property type="entry name" value="J_dom_sf"/>
</dbReference>
<dbReference type="AlphaFoldDB" id="D7FUR3"/>
<dbReference type="PANTHER" id="PTHR43888">
    <property type="entry name" value="DNAJ-LIKE-2, ISOFORM A-RELATED"/>
    <property type="match status" value="1"/>
</dbReference>
<dbReference type="GO" id="GO:0006457">
    <property type="term" value="P:protein folding"/>
    <property type="evidence" value="ECO:0007669"/>
    <property type="project" value="InterPro"/>
</dbReference>
<dbReference type="InParanoid" id="D7FUR3"/>
<feature type="region of interest" description="Disordered" evidence="5">
    <location>
        <begin position="328"/>
        <end position="366"/>
    </location>
</feature>
<evidence type="ECO:0000256" key="5">
    <source>
        <dbReference type="SAM" id="MobiDB-lite"/>
    </source>
</evidence>
<evidence type="ECO:0000259" key="6">
    <source>
        <dbReference type="PROSITE" id="PS50076"/>
    </source>
</evidence>
<dbReference type="Pfam" id="PF01556">
    <property type="entry name" value="DnaJ_C"/>
    <property type="match status" value="1"/>
</dbReference>
<feature type="compositionally biased region" description="Gly residues" evidence="5">
    <location>
        <begin position="340"/>
        <end position="366"/>
    </location>
</feature>
<keyword evidence="7" id="KW-0346">Stress response</keyword>